<sequence>MTHHLHAEAPRAPSTTTELRPLRLCIVDMNNGHVNQAMRCLRGMSATFFERVRVYNPDLPCELYEVSPRDTNDPIPRDCDLYIGTGGPGSPFDDDGQPWTYDLGRFLDETVESVHRGGADQRAMFAICHSFEMVVRHFDVAKIAPRIDRKFGIMPIYMTTEGQAHPLLAPFGDRLFAFEHRNWEAIDLDERKLAALGGTLLARESRDGISKGRAILGLDVAPGIEAVQFHPEADRAGVVNWISRPEQAAAFKATYGEVTYQAMLRTLDDPRRVARTYTLLIPGWLTRRFNLIAPHRGYTPLSPVPDVVPERFTSTAAPPIGGRASSFPTALQHAPNSA</sequence>
<dbReference type="Gene3D" id="3.40.50.880">
    <property type="match status" value="1"/>
</dbReference>
<protein>
    <submittedName>
        <fullName evidence="2">Uncharacterized protein</fullName>
    </submittedName>
</protein>
<keyword evidence="3" id="KW-1185">Reference proteome</keyword>
<feature type="region of interest" description="Disordered" evidence="1">
    <location>
        <begin position="315"/>
        <end position="338"/>
    </location>
</feature>
<dbReference type="RefSeq" id="WP_245677728.1">
    <property type="nucleotide sequence ID" value="NZ_CP012159.1"/>
</dbReference>
<evidence type="ECO:0000313" key="3">
    <source>
        <dbReference type="Proteomes" id="UP000067626"/>
    </source>
</evidence>
<feature type="compositionally biased region" description="Polar residues" evidence="1">
    <location>
        <begin position="326"/>
        <end position="338"/>
    </location>
</feature>
<dbReference type="EMBL" id="CP012159">
    <property type="protein sequence ID" value="AKT40859.1"/>
    <property type="molecule type" value="Genomic_DNA"/>
</dbReference>
<dbReference type="InterPro" id="IPR029062">
    <property type="entry name" value="Class_I_gatase-like"/>
</dbReference>
<accession>A0A0K1EJ14</accession>
<dbReference type="STRING" id="52.CMC5_050140"/>
<dbReference type="PROSITE" id="PS51273">
    <property type="entry name" value="GATASE_TYPE_1"/>
    <property type="match status" value="1"/>
</dbReference>
<dbReference type="AlphaFoldDB" id="A0A0K1EJ14"/>
<dbReference type="SUPFAM" id="SSF52317">
    <property type="entry name" value="Class I glutamine amidotransferase-like"/>
    <property type="match status" value="1"/>
</dbReference>
<proteinExistence type="predicted"/>
<dbReference type="KEGG" id="ccro:CMC5_050140"/>
<name>A0A0K1EJ14_CHOCO</name>
<organism evidence="2 3">
    <name type="scientific">Chondromyces crocatus</name>
    <dbReference type="NCBI Taxonomy" id="52"/>
    <lineage>
        <taxon>Bacteria</taxon>
        <taxon>Pseudomonadati</taxon>
        <taxon>Myxococcota</taxon>
        <taxon>Polyangia</taxon>
        <taxon>Polyangiales</taxon>
        <taxon>Polyangiaceae</taxon>
        <taxon>Chondromyces</taxon>
    </lineage>
</organism>
<reference evidence="2 3" key="1">
    <citation type="submission" date="2015-07" db="EMBL/GenBank/DDBJ databases">
        <title>Genome analysis of myxobacterium Chondromyces crocatus Cm c5 reveals a high potential for natural compound synthesis and the genetic basis for the loss of fruiting body formation.</title>
        <authorList>
            <person name="Zaburannyi N."/>
            <person name="Bunk B."/>
            <person name="Maier J."/>
            <person name="Overmann J."/>
            <person name="Mueller R."/>
        </authorList>
    </citation>
    <scope>NUCLEOTIDE SEQUENCE [LARGE SCALE GENOMIC DNA]</scope>
    <source>
        <strain evidence="2 3">Cm c5</strain>
    </source>
</reference>
<evidence type="ECO:0000313" key="2">
    <source>
        <dbReference type="EMBL" id="AKT40859.1"/>
    </source>
</evidence>
<dbReference type="Proteomes" id="UP000067626">
    <property type="component" value="Chromosome"/>
</dbReference>
<evidence type="ECO:0000256" key="1">
    <source>
        <dbReference type="SAM" id="MobiDB-lite"/>
    </source>
</evidence>
<gene>
    <name evidence="2" type="ORF">CMC5_050140</name>
</gene>